<proteinExistence type="predicted"/>
<dbReference type="Proteomes" id="UP001642484">
    <property type="component" value="Unassembled WGS sequence"/>
</dbReference>
<evidence type="ECO:0008006" key="3">
    <source>
        <dbReference type="Google" id="ProtNLM"/>
    </source>
</evidence>
<gene>
    <name evidence="1" type="ORF">CCMP2556_LOCUS6334</name>
</gene>
<reference evidence="1 2" key="1">
    <citation type="submission" date="2024-02" db="EMBL/GenBank/DDBJ databases">
        <authorList>
            <person name="Chen Y."/>
            <person name="Shah S."/>
            <person name="Dougan E. K."/>
            <person name="Thang M."/>
            <person name="Chan C."/>
        </authorList>
    </citation>
    <scope>NUCLEOTIDE SEQUENCE [LARGE SCALE GENOMIC DNA]</scope>
</reference>
<keyword evidence="2" id="KW-1185">Reference proteome</keyword>
<accession>A0ABP0II51</accession>
<comment type="caution">
    <text evidence="1">The sequence shown here is derived from an EMBL/GenBank/DDBJ whole genome shotgun (WGS) entry which is preliminary data.</text>
</comment>
<evidence type="ECO:0000313" key="1">
    <source>
        <dbReference type="EMBL" id="CAK9001152.1"/>
    </source>
</evidence>
<protein>
    <recommendedName>
        <fullName evidence="3">Glycosyltransferase family 92 protein</fullName>
    </recommendedName>
</protein>
<sequence>MADVATTARVALFSQIRDCANVIESFVRHYAALGFDRVLLYLDDPGDSAADVLQKSGWVERGFVELLPVDDALKAQWPSMPSWRRVGQYATMEVQSRQILNNEHALLHARELGMDWLLHVDSDELLCLPEPAPRFFGRLTARGCTMYTFCNVEGVPETADSTDVLQSVRLFRQNMGWVPRNPPAGRAFFQWQLRLGGWFISYENGKAAVSVTHAKKCLSVCMWQVEPQLAPGKSRQPDGSTCTWFTNNNHLHEAAVNRRKDRWPVGLWVSRGSGSFWPCGMPATGVQIWKHDEETVLALAHLWLQEGKLSDEEEVPRLDNCKGAVLLHFCVCDFASFWRKRWTQLGYLSASDQFRVRTSSGAMMARFYRLQCQGRQSEARELFATMFLQSSEALAVDLEVKILAQADPTHPVPGGPSWPSSPNQVPYLELAQQAEERKKHFDAWLLYGKASEVANGSAGGIWRRRAQAAMAAGLETCGASDAARAVKLGDVLSYQALVLALEAAGRHQDAAAAAMEGAKLLSGSPIGHVLQELERRLRVATESRPNFTGRILTPTELQEAVLRAIRPEGRQSRLFAALLAVAMGWWHEVNGDEQLFANALGRAAIGARRELSALDAAVRPTPLLPVRELWDQGAEEQLKAFGAVSLCFNGMTGLWSSLAEICRAKLADRREVLVTGCDSDDPSGNRPLSTAWSLLSGLTAEVLRSFRLMDLEVLTELRLCRPESSMEVDNGGLLPDNRREVSLRFFVPVDGQSWQEATLALQTKDRELALSYPIEAGRAYVWWSRQSFHQLLGGGYFAICAWAVVRQKPDLKKESA</sequence>
<evidence type="ECO:0000313" key="2">
    <source>
        <dbReference type="Proteomes" id="UP001642484"/>
    </source>
</evidence>
<dbReference type="Pfam" id="PF13704">
    <property type="entry name" value="Glyco_tranf_2_4"/>
    <property type="match status" value="1"/>
</dbReference>
<dbReference type="EMBL" id="CAXAMN010002769">
    <property type="protein sequence ID" value="CAK9001152.1"/>
    <property type="molecule type" value="Genomic_DNA"/>
</dbReference>
<name>A0ABP0II51_9DINO</name>
<organism evidence="1 2">
    <name type="scientific">Durusdinium trenchii</name>
    <dbReference type="NCBI Taxonomy" id="1381693"/>
    <lineage>
        <taxon>Eukaryota</taxon>
        <taxon>Sar</taxon>
        <taxon>Alveolata</taxon>
        <taxon>Dinophyceae</taxon>
        <taxon>Suessiales</taxon>
        <taxon>Symbiodiniaceae</taxon>
        <taxon>Durusdinium</taxon>
    </lineage>
</organism>